<dbReference type="InterPro" id="IPR017892">
    <property type="entry name" value="Pkinase_C"/>
</dbReference>
<dbReference type="PANTHER" id="PTHR24351">
    <property type="entry name" value="RIBOSOMAL PROTEIN S6 KINASE"/>
    <property type="match status" value="1"/>
</dbReference>
<keyword evidence="2" id="KW-0597">Phosphoprotein</keyword>
<evidence type="ECO:0000256" key="5">
    <source>
        <dbReference type="ARBA" id="ARBA00022777"/>
    </source>
</evidence>
<dbReference type="Proteomes" id="UP001479436">
    <property type="component" value="Unassembled WGS sequence"/>
</dbReference>
<name>A0ABR2VXD0_9FUNG</name>
<keyword evidence="1" id="KW-0723">Serine/threonine-protein kinase</keyword>
<keyword evidence="5" id="KW-0418">Kinase</keyword>
<evidence type="ECO:0000256" key="4">
    <source>
        <dbReference type="ARBA" id="ARBA00022741"/>
    </source>
</evidence>
<evidence type="ECO:0000256" key="6">
    <source>
        <dbReference type="ARBA" id="ARBA00022840"/>
    </source>
</evidence>
<reference evidence="9 10" key="1">
    <citation type="submission" date="2023-04" db="EMBL/GenBank/DDBJ databases">
        <title>Genome of Basidiobolus ranarum AG-B5.</title>
        <authorList>
            <person name="Stajich J.E."/>
            <person name="Carter-House D."/>
            <person name="Gryganskyi A."/>
        </authorList>
    </citation>
    <scope>NUCLEOTIDE SEQUENCE [LARGE SCALE GENOMIC DNA]</scope>
    <source>
        <strain evidence="9 10">AG-B5</strain>
    </source>
</reference>
<dbReference type="InterPro" id="IPR000719">
    <property type="entry name" value="Prot_kinase_dom"/>
</dbReference>
<evidence type="ECO:0000256" key="3">
    <source>
        <dbReference type="ARBA" id="ARBA00022679"/>
    </source>
</evidence>
<keyword evidence="3" id="KW-0808">Transferase</keyword>
<keyword evidence="6" id="KW-0067">ATP-binding</keyword>
<dbReference type="Pfam" id="PF00069">
    <property type="entry name" value="Pkinase"/>
    <property type="match status" value="1"/>
</dbReference>
<dbReference type="SUPFAM" id="SSF56112">
    <property type="entry name" value="Protein kinase-like (PK-like)"/>
    <property type="match status" value="1"/>
</dbReference>
<accession>A0ABR2VXD0</accession>
<feature type="domain" description="AGC-kinase C-terminal" evidence="8">
    <location>
        <begin position="101"/>
        <end position="172"/>
    </location>
</feature>
<evidence type="ECO:0000259" key="7">
    <source>
        <dbReference type="PROSITE" id="PS50011"/>
    </source>
</evidence>
<dbReference type="Gene3D" id="1.10.510.10">
    <property type="entry name" value="Transferase(Phosphotransferase) domain 1"/>
    <property type="match status" value="1"/>
</dbReference>
<dbReference type="EMBL" id="JASJQH010007500">
    <property type="protein sequence ID" value="KAK9708250.1"/>
    <property type="molecule type" value="Genomic_DNA"/>
</dbReference>
<evidence type="ECO:0000256" key="1">
    <source>
        <dbReference type="ARBA" id="ARBA00022527"/>
    </source>
</evidence>
<protein>
    <submittedName>
        <fullName evidence="9">Uncharacterized protein</fullName>
    </submittedName>
</protein>
<gene>
    <name evidence="9" type="ORF">K7432_009765</name>
</gene>
<proteinExistence type="predicted"/>
<keyword evidence="4" id="KW-0547">Nucleotide-binding</keyword>
<dbReference type="InterPro" id="IPR011009">
    <property type="entry name" value="Kinase-like_dom_sf"/>
</dbReference>
<dbReference type="Gene3D" id="3.30.200.20">
    <property type="entry name" value="Phosphorylase Kinase, domain 1"/>
    <property type="match status" value="1"/>
</dbReference>
<organism evidence="9 10">
    <name type="scientific">Basidiobolus ranarum</name>
    <dbReference type="NCBI Taxonomy" id="34480"/>
    <lineage>
        <taxon>Eukaryota</taxon>
        <taxon>Fungi</taxon>
        <taxon>Fungi incertae sedis</taxon>
        <taxon>Zoopagomycota</taxon>
        <taxon>Entomophthoromycotina</taxon>
        <taxon>Basidiobolomycetes</taxon>
        <taxon>Basidiobolales</taxon>
        <taxon>Basidiobolaceae</taxon>
        <taxon>Basidiobolus</taxon>
    </lineage>
</organism>
<evidence type="ECO:0000256" key="2">
    <source>
        <dbReference type="ARBA" id="ARBA00022553"/>
    </source>
</evidence>
<dbReference type="SMART" id="SM00133">
    <property type="entry name" value="S_TK_X"/>
    <property type="match status" value="1"/>
</dbReference>
<sequence length="173" mass="19420">MCGTTQYMAPEVLLEVYYDKVVDWWSLGIMIYDMLTGAPPFKGSNRKKTMEAILNKKLRLPNYISPDAKDLITRLLRKSPAVRFGSGPDGAKAIKGHPFFKNIDWKALARREIESPIVPILTSPDDVSNFDAQFTSLAVLESPASPSPISASFNRLFQGFSFVDRSAYLPYHE</sequence>
<feature type="domain" description="Protein kinase" evidence="7">
    <location>
        <begin position="1"/>
        <end position="100"/>
    </location>
</feature>
<dbReference type="PROSITE" id="PS51285">
    <property type="entry name" value="AGC_KINASE_CTER"/>
    <property type="match status" value="1"/>
</dbReference>
<dbReference type="Pfam" id="PF00433">
    <property type="entry name" value="Pkinase_C"/>
    <property type="match status" value="1"/>
</dbReference>
<evidence type="ECO:0000259" key="8">
    <source>
        <dbReference type="PROSITE" id="PS51285"/>
    </source>
</evidence>
<dbReference type="SMART" id="SM00220">
    <property type="entry name" value="S_TKc"/>
    <property type="match status" value="1"/>
</dbReference>
<dbReference type="InterPro" id="IPR000961">
    <property type="entry name" value="AGC-kinase_C"/>
</dbReference>
<comment type="caution">
    <text evidence="9">The sequence shown here is derived from an EMBL/GenBank/DDBJ whole genome shotgun (WGS) entry which is preliminary data.</text>
</comment>
<dbReference type="PROSITE" id="PS50011">
    <property type="entry name" value="PROTEIN_KINASE_DOM"/>
    <property type="match status" value="1"/>
</dbReference>
<evidence type="ECO:0000313" key="10">
    <source>
        <dbReference type="Proteomes" id="UP001479436"/>
    </source>
</evidence>
<evidence type="ECO:0000313" key="9">
    <source>
        <dbReference type="EMBL" id="KAK9708250.1"/>
    </source>
</evidence>
<keyword evidence="10" id="KW-1185">Reference proteome</keyword>